<dbReference type="Proteomes" id="UP000248039">
    <property type="component" value="Unassembled WGS sequence"/>
</dbReference>
<evidence type="ECO:0000313" key="7">
    <source>
        <dbReference type="Proteomes" id="UP000248039"/>
    </source>
</evidence>
<dbReference type="AlphaFoldDB" id="A0A2V4NHJ6"/>
<organism evidence="6 7">
    <name type="scientific">Streptomyces tateyamensis</name>
    <dbReference type="NCBI Taxonomy" id="565073"/>
    <lineage>
        <taxon>Bacteria</taxon>
        <taxon>Bacillati</taxon>
        <taxon>Actinomycetota</taxon>
        <taxon>Actinomycetes</taxon>
        <taxon>Kitasatosporales</taxon>
        <taxon>Streptomycetaceae</taxon>
        <taxon>Streptomyces</taxon>
    </lineage>
</organism>
<dbReference type="InterPro" id="IPR042098">
    <property type="entry name" value="TauD-like_sf"/>
</dbReference>
<evidence type="ECO:0000256" key="4">
    <source>
        <dbReference type="ARBA" id="ARBA00023194"/>
    </source>
</evidence>
<dbReference type="PANTHER" id="PTHR10696">
    <property type="entry name" value="GAMMA-BUTYROBETAINE HYDROXYLASE-RELATED"/>
    <property type="match status" value="1"/>
</dbReference>
<keyword evidence="2" id="KW-0560">Oxidoreductase</keyword>
<evidence type="ECO:0000256" key="2">
    <source>
        <dbReference type="ARBA" id="ARBA00023002"/>
    </source>
</evidence>
<keyword evidence="4" id="KW-0045">Antibiotic biosynthesis</keyword>
<evidence type="ECO:0000259" key="5">
    <source>
        <dbReference type="Pfam" id="PF02668"/>
    </source>
</evidence>
<comment type="caution">
    <text evidence="6">The sequence shown here is derived from an EMBL/GenBank/DDBJ whole genome shotgun (WGS) entry which is preliminary data.</text>
</comment>
<keyword evidence="7" id="KW-1185">Reference proteome</keyword>
<dbReference type="Pfam" id="PF02668">
    <property type="entry name" value="TauD"/>
    <property type="match status" value="1"/>
</dbReference>
<dbReference type="GO" id="GO:0017000">
    <property type="term" value="P:antibiotic biosynthetic process"/>
    <property type="evidence" value="ECO:0007669"/>
    <property type="project" value="UniProtKB-KW"/>
</dbReference>
<gene>
    <name evidence="6" type="ORF">C7C46_33105</name>
</gene>
<evidence type="ECO:0000313" key="6">
    <source>
        <dbReference type="EMBL" id="PYC63852.1"/>
    </source>
</evidence>
<protein>
    <recommendedName>
        <fullName evidence="5">TauD/TfdA-like domain-containing protein</fullName>
    </recommendedName>
</protein>
<reference evidence="6 7" key="1">
    <citation type="submission" date="2018-03" db="EMBL/GenBank/DDBJ databases">
        <title>Bioinformatic expansion and discovery of thiopeptide antibiotics.</title>
        <authorList>
            <person name="Schwalen C.J."/>
            <person name="Hudson G.A."/>
            <person name="Mitchell D.A."/>
        </authorList>
    </citation>
    <scope>NUCLEOTIDE SEQUENCE [LARGE SCALE GENOMIC DNA]</scope>
    <source>
        <strain evidence="6 7">ATCC 21389</strain>
    </source>
</reference>
<name>A0A2V4NHJ6_9ACTN</name>
<sequence length="274" mass="29209">MVLFRPASPVEGTAMPESTIPIRAAFFRPWPGTIPAPLDLTGEELREHGAVGLSGLVSRQSVLTAARALTTGLRQHRDADRDGLTAIQDTGRHPGRIGYAGLGRTPLSLHTDGTHDPSPPRLLILACLRPGQAGGRTVLADGSAVLRELLALRPEAAAALTAARAAYFGGPDGRFSPVLEQTASGAWRIQLRQDELARFAPDTQPHLAVLRQLISSQSMSVTLGPGQAVVLDNHRVLHGRTGFTGRRLLLRALGDAHPHLRLGHGFMLPVSSPR</sequence>
<feature type="domain" description="TauD/TfdA-like" evidence="5">
    <location>
        <begin position="44"/>
        <end position="252"/>
    </location>
</feature>
<proteinExistence type="predicted"/>
<keyword evidence="3" id="KW-0408">Iron</keyword>
<dbReference type="InterPro" id="IPR050411">
    <property type="entry name" value="AlphaKG_dependent_hydroxylases"/>
</dbReference>
<evidence type="ECO:0000256" key="3">
    <source>
        <dbReference type="ARBA" id="ARBA00023004"/>
    </source>
</evidence>
<dbReference type="EMBL" id="PYBW01000244">
    <property type="protein sequence ID" value="PYC63852.1"/>
    <property type="molecule type" value="Genomic_DNA"/>
</dbReference>
<dbReference type="SUPFAM" id="SSF51197">
    <property type="entry name" value="Clavaminate synthase-like"/>
    <property type="match status" value="1"/>
</dbReference>
<dbReference type="GO" id="GO:0016491">
    <property type="term" value="F:oxidoreductase activity"/>
    <property type="evidence" value="ECO:0007669"/>
    <property type="project" value="UniProtKB-KW"/>
</dbReference>
<accession>A0A2V4NHJ6</accession>
<dbReference type="Gene3D" id="3.60.130.10">
    <property type="entry name" value="Clavaminate synthase-like"/>
    <property type="match status" value="1"/>
</dbReference>
<dbReference type="PANTHER" id="PTHR10696:SF56">
    <property type="entry name" value="TAUD_TFDA-LIKE DOMAIN-CONTAINING PROTEIN"/>
    <property type="match status" value="1"/>
</dbReference>
<dbReference type="InterPro" id="IPR003819">
    <property type="entry name" value="TauD/TfdA-like"/>
</dbReference>
<evidence type="ECO:0000256" key="1">
    <source>
        <dbReference type="ARBA" id="ARBA00001954"/>
    </source>
</evidence>
<comment type="cofactor">
    <cofactor evidence="1">
        <name>Fe(2+)</name>
        <dbReference type="ChEBI" id="CHEBI:29033"/>
    </cofactor>
</comment>